<proteinExistence type="predicted"/>
<dbReference type="Gene3D" id="2.30.110.10">
    <property type="entry name" value="Electron Transport, Fmn-binding Protein, Chain A"/>
    <property type="match status" value="1"/>
</dbReference>
<dbReference type="EMBL" id="QGDQ01000007">
    <property type="protein sequence ID" value="PWJ54329.1"/>
    <property type="molecule type" value="Genomic_DNA"/>
</dbReference>
<protein>
    <submittedName>
        <fullName evidence="3">Flavin reductase (DIM6/NTAB) family NADH-FMN oxidoreductase RutF</fullName>
    </submittedName>
</protein>
<gene>
    <name evidence="3" type="ORF">BXY45_10725</name>
</gene>
<sequence>MTMTTLGAATMTTPGVNTVNAIDPDLMKQVNRRFITGVTVVTVDDDGTPRGLAASSFTSISVDPATVLVCVQHTSSTHDSLFRSEHLAINILSTDQLEVVRRFASKSDDKFAGLDWIAGPHGSPLLQNSSARIEVQIRERLRASTHSVFIGRVVHAETTNLPPMVYQQGGKFYDGDQLVQLT</sequence>
<dbReference type="SMART" id="SM00903">
    <property type="entry name" value="Flavin_Reduct"/>
    <property type="match status" value="1"/>
</dbReference>
<dbReference type="PANTHER" id="PTHR30466">
    <property type="entry name" value="FLAVIN REDUCTASE"/>
    <property type="match status" value="1"/>
</dbReference>
<dbReference type="Proteomes" id="UP000245469">
    <property type="component" value="Unassembled WGS sequence"/>
</dbReference>
<dbReference type="Pfam" id="PF01613">
    <property type="entry name" value="Flavin_Reduct"/>
    <property type="match status" value="1"/>
</dbReference>
<dbReference type="InterPro" id="IPR002563">
    <property type="entry name" value="Flavin_Rdtase-like_dom"/>
</dbReference>
<comment type="caution">
    <text evidence="3">The sequence shown here is derived from an EMBL/GenBank/DDBJ whole genome shotgun (WGS) entry which is preliminary data.</text>
</comment>
<reference evidence="3 4" key="1">
    <citation type="submission" date="2018-03" db="EMBL/GenBank/DDBJ databases">
        <title>Genomic Encyclopedia of Archaeal and Bacterial Type Strains, Phase II (KMG-II): from individual species to whole genera.</title>
        <authorList>
            <person name="Goeker M."/>
        </authorList>
    </citation>
    <scope>NUCLEOTIDE SEQUENCE [LARGE SCALE GENOMIC DNA]</scope>
    <source>
        <strain evidence="3 4">DSM 44889</strain>
    </source>
</reference>
<dbReference type="GO" id="GO:0010181">
    <property type="term" value="F:FMN binding"/>
    <property type="evidence" value="ECO:0007669"/>
    <property type="project" value="InterPro"/>
</dbReference>
<organism evidence="3 4">
    <name type="scientific">Quadrisphaera granulorum</name>
    <dbReference type="NCBI Taxonomy" id="317664"/>
    <lineage>
        <taxon>Bacteria</taxon>
        <taxon>Bacillati</taxon>
        <taxon>Actinomycetota</taxon>
        <taxon>Actinomycetes</taxon>
        <taxon>Kineosporiales</taxon>
        <taxon>Kineosporiaceae</taxon>
        <taxon>Quadrisphaera</taxon>
    </lineage>
</organism>
<dbReference type="PANTHER" id="PTHR30466:SF1">
    <property type="entry name" value="FMN REDUCTASE (NADH) RUTF"/>
    <property type="match status" value="1"/>
</dbReference>
<name>A0A316AAA4_9ACTN</name>
<accession>A0A316AAA4</accession>
<feature type="domain" description="Flavin reductase like" evidence="2">
    <location>
        <begin position="31"/>
        <end position="173"/>
    </location>
</feature>
<dbReference type="SUPFAM" id="SSF50475">
    <property type="entry name" value="FMN-binding split barrel"/>
    <property type="match status" value="1"/>
</dbReference>
<keyword evidence="4" id="KW-1185">Reference proteome</keyword>
<evidence type="ECO:0000256" key="1">
    <source>
        <dbReference type="ARBA" id="ARBA00023002"/>
    </source>
</evidence>
<keyword evidence="1" id="KW-0560">Oxidoreductase</keyword>
<dbReference type="RefSeq" id="WP_211319319.1">
    <property type="nucleotide sequence ID" value="NZ_QGDQ01000007.1"/>
</dbReference>
<dbReference type="InterPro" id="IPR050268">
    <property type="entry name" value="NADH-dep_flavin_reductase"/>
</dbReference>
<evidence type="ECO:0000259" key="2">
    <source>
        <dbReference type="SMART" id="SM00903"/>
    </source>
</evidence>
<dbReference type="AlphaFoldDB" id="A0A316AAA4"/>
<evidence type="ECO:0000313" key="3">
    <source>
        <dbReference type="EMBL" id="PWJ54329.1"/>
    </source>
</evidence>
<dbReference type="GO" id="GO:0042602">
    <property type="term" value="F:riboflavin reductase (NADPH) activity"/>
    <property type="evidence" value="ECO:0007669"/>
    <property type="project" value="TreeGrafter"/>
</dbReference>
<dbReference type="InterPro" id="IPR012349">
    <property type="entry name" value="Split_barrel_FMN-bd"/>
</dbReference>
<evidence type="ECO:0000313" key="4">
    <source>
        <dbReference type="Proteomes" id="UP000245469"/>
    </source>
</evidence>